<dbReference type="Proteomes" id="UP000003490">
    <property type="component" value="Unassembled WGS sequence"/>
</dbReference>
<evidence type="ECO:0000313" key="2">
    <source>
        <dbReference type="Proteomes" id="UP000003490"/>
    </source>
</evidence>
<dbReference type="HOGENOM" id="CLU_3373061_0_0_9"/>
<gene>
    <name evidence="1" type="ORF">CLOLEP_03533</name>
</gene>
<dbReference type="EMBL" id="ABCB02000021">
    <property type="protein sequence ID" value="EDO59485.1"/>
    <property type="molecule type" value="Genomic_DNA"/>
</dbReference>
<proteinExistence type="predicted"/>
<protein>
    <submittedName>
        <fullName evidence="1">Uncharacterized protein</fullName>
    </submittedName>
</protein>
<sequence length="34" mass="4070">MIILYFVLSVKKNAIYINSFLKSFGQKYFFKNGF</sequence>
<organism evidence="1 2">
    <name type="scientific">[Clostridium] leptum DSM 753</name>
    <dbReference type="NCBI Taxonomy" id="428125"/>
    <lineage>
        <taxon>Bacteria</taxon>
        <taxon>Bacillati</taxon>
        <taxon>Bacillota</taxon>
        <taxon>Clostridia</taxon>
        <taxon>Eubacteriales</taxon>
        <taxon>Oscillospiraceae</taxon>
        <taxon>Oscillospiraceae incertae sedis</taxon>
    </lineage>
</organism>
<evidence type="ECO:0000313" key="1">
    <source>
        <dbReference type="EMBL" id="EDO59485.1"/>
    </source>
</evidence>
<accession>A7VY57</accession>
<reference evidence="1 2" key="2">
    <citation type="submission" date="2007-08" db="EMBL/GenBank/DDBJ databases">
        <authorList>
            <person name="Fulton L."/>
            <person name="Clifton S."/>
            <person name="Fulton B."/>
            <person name="Xu J."/>
            <person name="Minx P."/>
            <person name="Pepin K.H."/>
            <person name="Johnson M."/>
            <person name="Thiruvilangam P."/>
            <person name="Bhonagiri V."/>
            <person name="Nash W.E."/>
            <person name="Wang C."/>
            <person name="Mardis E.R."/>
            <person name="Wilson R.K."/>
        </authorList>
    </citation>
    <scope>NUCLEOTIDE SEQUENCE [LARGE SCALE GENOMIC DNA]</scope>
    <source>
        <strain evidence="1 2">DSM 753</strain>
    </source>
</reference>
<reference evidence="1 2" key="1">
    <citation type="submission" date="2007-08" db="EMBL/GenBank/DDBJ databases">
        <title>Draft genome sequence of Clostridium leptum (DSM 753).</title>
        <authorList>
            <person name="Sudarsanam P."/>
            <person name="Ley R."/>
            <person name="Guruge J."/>
            <person name="Turnbaugh P.J."/>
            <person name="Mahowald M."/>
            <person name="Liep D."/>
            <person name="Gordon J."/>
        </authorList>
    </citation>
    <scope>NUCLEOTIDE SEQUENCE [LARGE SCALE GENOMIC DNA]</scope>
    <source>
        <strain evidence="1 2">DSM 753</strain>
    </source>
</reference>
<name>A7VY57_9FIRM</name>
<comment type="caution">
    <text evidence="1">The sequence shown here is derived from an EMBL/GenBank/DDBJ whole genome shotgun (WGS) entry which is preliminary data.</text>
</comment>
<dbReference type="AlphaFoldDB" id="A7VY57"/>